<organism evidence="2 3">
    <name type="scientific">Dimorphilus gyrociliatus</name>
    <dbReference type="NCBI Taxonomy" id="2664684"/>
    <lineage>
        <taxon>Eukaryota</taxon>
        <taxon>Metazoa</taxon>
        <taxon>Spiralia</taxon>
        <taxon>Lophotrochozoa</taxon>
        <taxon>Annelida</taxon>
        <taxon>Polychaeta</taxon>
        <taxon>Polychaeta incertae sedis</taxon>
        <taxon>Dinophilidae</taxon>
        <taxon>Dimorphilus</taxon>
    </lineage>
</organism>
<evidence type="ECO:0000313" key="3">
    <source>
        <dbReference type="Proteomes" id="UP000549394"/>
    </source>
</evidence>
<sequence length="419" mass="48042">MTAQTYDPIYIQSNDGEFYYHLNSGGLKNMIAQPKELFKPWKQFNSSDKRHPNLNVTTFCDGLNRVTSDMTDSAKMMKYWAMYLPKRPVNGLLKARRGKKSQGERCRTLSRCEAVQITEDQVASLNSDDENKSHFSSIDIEKPTIPEPIKQKEVSVLCLYKAKRSKFYLDQRKKEEEMRKSGKPVWQIVNLSQTNDQQTEAKFKSVSNYLPKRAQEDRDKSLRSKSVVEVSHQTFTLPQEASVLKAEKSDFRGFKTSRSTHATHTVSTPTAKSPLSSLFSNNIHSIPITERSRTFHKISTAINRNNTSETRKSHSNSTEEKLKTELPLISKKSTPEMEIIDLPVNNQGMSSFDKLNTGQKPKSSSGDKKRPETSVPMFDQEFYVSFQHAKFGRNPTKDKKRKKMIYGKENIKKFLNVSI</sequence>
<dbReference type="Proteomes" id="UP000549394">
    <property type="component" value="Unassembled WGS sequence"/>
</dbReference>
<feature type="compositionally biased region" description="Basic and acidic residues" evidence="1">
    <location>
        <begin position="309"/>
        <end position="323"/>
    </location>
</feature>
<feature type="compositionally biased region" description="Polar residues" evidence="1">
    <location>
        <begin position="345"/>
        <end position="364"/>
    </location>
</feature>
<comment type="caution">
    <text evidence="2">The sequence shown here is derived from an EMBL/GenBank/DDBJ whole genome shotgun (WGS) entry which is preliminary data.</text>
</comment>
<feature type="region of interest" description="Disordered" evidence="1">
    <location>
        <begin position="345"/>
        <end position="374"/>
    </location>
</feature>
<evidence type="ECO:0000256" key="1">
    <source>
        <dbReference type="SAM" id="MobiDB-lite"/>
    </source>
</evidence>
<evidence type="ECO:0000313" key="2">
    <source>
        <dbReference type="EMBL" id="CAD5111109.1"/>
    </source>
</evidence>
<accession>A0A7I8V931</accession>
<dbReference type="AlphaFoldDB" id="A0A7I8V931"/>
<feature type="region of interest" description="Disordered" evidence="1">
    <location>
        <begin position="302"/>
        <end position="323"/>
    </location>
</feature>
<proteinExistence type="predicted"/>
<keyword evidence="3" id="KW-1185">Reference proteome</keyword>
<reference evidence="2 3" key="1">
    <citation type="submission" date="2020-08" db="EMBL/GenBank/DDBJ databases">
        <authorList>
            <person name="Hejnol A."/>
        </authorList>
    </citation>
    <scope>NUCLEOTIDE SEQUENCE [LARGE SCALE GENOMIC DNA]</scope>
</reference>
<protein>
    <submittedName>
        <fullName evidence="2">Uncharacterized protein</fullName>
    </submittedName>
</protein>
<dbReference type="EMBL" id="CAJFCJ010000001">
    <property type="protein sequence ID" value="CAD5111109.1"/>
    <property type="molecule type" value="Genomic_DNA"/>
</dbReference>
<gene>
    <name evidence="2" type="ORF">DGYR_LOCUS443</name>
</gene>
<name>A0A7I8V931_9ANNE</name>